<gene>
    <name evidence="1" type="ORF">OESDEN_17313</name>
</gene>
<sequence>MFKSSGPTELQIAEASFIYWFFGYGYSERKPLGEKHVGTPDQRMVITCRGPDAGYMATSACVLSAALTLIHDTENLPKGGGVFTTASAFAKTNIYTYLGSFGIMYQIETPQTQI</sequence>
<dbReference type="PANTHER" id="PTHR12286">
    <property type="entry name" value="SACCHAROPINE DEHYDROGENASE-LIKE OXIDOREDUCTASE"/>
    <property type="match status" value="1"/>
</dbReference>
<organism evidence="1 2">
    <name type="scientific">Oesophagostomum dentatum</name>
    <name type="common">Nodular worm</name>
    <dbReference type="NCBI Taxonomy" id="61180"/>
    <lineage>
        <taxon>Eukaryota</taxon>
        <taxon>Metazoa</taxon>
        <taxon>Ecdysozoa</taxon>
        <taxon>Nematoda</taxon>
        <taxon>Chromadorea</taxon>
        <taxon>Rhabditida</taxon>
        <taxon>Rhabditina</taxon>
        <taxon>Rhabditomorpha</taxon>
        <taxon>Strongyloidea</taxon>
        <taxon>Strongylidae</taxon>
        <taxon>Oesophagostomum</taxon>
    </lineage>
</organism>
<evidence type="ECO:0000313" key="2">
    <source>
        <dbReference type="Proteomes" id="UP000053660"/>
    </source>
</evidence>
<dbReference type="GO" id="GO:0005739">
    <property type="term" value="C:mitochondrion"/>
    <property type="evidence" value="ECO:0007669"/>
    <property type="project" value="TreeGrafter"/>
</dbReference>
<dbReference type="InterPro" id="IPR051276">
    <property type="entry name" value="Saccharopine_DH-like_oxidrdct"/>
</dbReference>
<keyword evidence="2" id="KW-1185">Reference proteome</keyword>
<dbReference type="OrthoDB" id="10268090at2759"/>
<protein>
    <recommendedName>
        <fullName evidence="3">Saccharopine dehydrogenase-like C-terminal domain-containing protein</fullName>
    </recommendedName>
</protein>
<name>A0A0B1SHI9_OESDE</name>
<dbReference type="EMBL" id="KN575883">
    <property type="protein sequence ID" value="KHJ82992.1"/>
    <property type="molecule type" value="Genomic_DNA"/>
</dbReference>
<dbReference type="GO" id="GO:0005886">
    <property type="term" value="C:plasma membrane"/>
    <property type="evidence" value="ECO:0007669"/>
    <property type="project" value="TreeGrafter"/>
</dbReference>
<accession>A0A0B1SHI9</accession>
<reference evidence="1 2" key="1">
    <citation type="submission" date="2014-03" db="EMBL/GenBank/DDBJ databases">
        <title>Draft genome of the hookworm Oesophagostomum dentatum.</title>
        <authorList>
            <person name="Mitreva M."/>
        </authorList>
    </citation>
    <scope>NUCLEOTIDE SEQUENCE [LARGE SCALE GENOMIC DNA]</scope>
    <source>
        <strain evidence="1 2">OD-Hann</strain>
    </source>
</reference>
<dbReference type="PANTHER" id="PTHR12286:SF5">
    <property type="entry name" value="SACCHAROPINE DEHYDROGENASE-LIKE OXIDOREDUCTASE"/>
    <property type="match status" value="1"/>
</dbReference>
<evidence type="ECO:0008006" key="3">
    <source>
        <dbReference type="Google" id="ProtNLM"/>
    </source>
</evidence>
<dbReference type="Proteomes" id="UP000053660">
    <property type="component" value="Unassembled WGS sequence"/>
</dbReference>
<proteinExistence type="predicted"/>
<evidence type="ECO:0000313" key="1">
    <source>
        <dbReference type="EMBL" id="KHJ82992.1"/>
    </source>
</evidence>
<dbReference type="GO" id="GO:0009247">
    <property type="term" value="P:glycolipid biosynthetic process"/>
    <property type="evidence" value="ECO:0007669"/>
    <property type="project" value="TreeGrafter"/>
</dbReference>
<dbReference type="AlphaFoldDB" id="A0A0B1SHI9"/>
<dbReference type="GO" id="GO:0005811">
    <property type="term" value="C:lipid droplet"/>
    <property type="evidence" value="ECO:0007669"/>
    <property type="project" value="TreeGrafter"/>
</dbReference>